<evidence type="ECO:0000256" key="3">
    <source>
        <dbReference type="ARBA" id="ARBA00023004"/>
    </source>
</evidence>
<name>C6BSP0_MARSD</name>
<proteinExistence type="inferred from homology"/>
<feature type="binding site" evidence="6">
    <location>
        <position position="176"/>
    </location>
    <ligand>
        <name>Fe cation</name>
        <dbReference type="ChEBI" id="CHEBI:24875"/>
        <label>2</label>
    </ligand>
</feature>
<feature type="binding site" evidence="6">
    <location>
        <position position="151"/>
    </location>
    <ligand>
        <name>Fe cation</name>
        <dbReference type="ChEBI" id="CHEBI:24875"/>
        <label>2</label>
    </ligand>
</feature>
<dbReference type="STRING" id="526222.Desal_3448"/>
<keyword evidence="3" id="KW-0408">Iron</keyword>
<evidence type="ECO:0000313" key="7">
    <source>
        <dbReference type="EMBL" id="ACS81496.1"/>
    </source>
</evidence>
<dbReference type="EMBL" id="CP001649">
    <property type="protein sequence ID" value="ACS81496.1"/>
    <property type="molecule type" value="Genomic_DNA"/>
</dbReference>
<dbReference type="GO" id="GO:0004113">
    <property type="term" value="F:2',3'-cyclic-nucleotide 3'-phosphodiesterase activity"/>
    <property type="evidence" value="ECO:0007669"/>
    <property type="project" value="TreeGrafter"/>
</dbReference>
<dbReference type="FunFam" id="3.60.21.10:FF:000016">
    <property type="entry name" value="Putative metallophosphoesterase"/>
    <property type="match status" value="1"/>
</dbReference>
<evidence type="ECO:0000313" key="8">
    <source>
        <dbReference type="Proteomes" id="UP000002601"/>
    </source>
</evidence>
<dbReference type="Pfam" id="PF13277">
    <property type="entry name" value="YmdB"/>
    <property type="match status" value="1"/>
</dbReference>
<feature type="binding site" evidence="6">
    <location>
        <position position="67"/>
    </location>
    <ligand>
        <name>Fe cation</name>
        <dbReference type="ChEBI" id="CHEBI:24875"/>
        <label>2</label>
    </ligand>
</feature>
<keyword evidence="1 6" id="KW-0479">Metal-binding</keyword>
<reference evidence="7 8" key="1">
    <citation type="submission" date="2009-06" db="EMBL/GenBank/DDBJ databases">
        <title>Complete sequence of Desulfovibrio salexigens DSM 2638.</title>
        <authorList>
            <consortium name="US DOE Joint Genome Institute"/>
            <person name="Lucas S."/>
            <person name="Copeland A."/>
            <person name="Lapidus A."/>
            <person name="Glavina del Rio T."/>
            <person name="Tice H."/>
            <person name="Bruce D."/>
            <person name="Goodwin L."/>
            <person name="Pitluck S."/>
            <person name="Munk A.C."/>
            <person name="Brettin T."/>
            <person name="Detter J.C."/>
            <person name="Han C."/>
            <person name="Tapia R."/>
            <person name="Larimer F."/>
            <person name="Land M."/>
            <person name="Hauser L."/>
            <person name="Kyrpides N."/>
            <person name="Anderson I."/>
            <person name="Wall J.D."/>
            <person name="Arkin A.P."/>
            <person name="Dehal P."/>
            <person name="Chivian D."/>
            <person name="Giles B."/>
            <person name="Hazen T.C."/>
        </authorList>
    </citation>
    <scope>NUCLEOTIDE SEQUENCE [LARGE SCALE GENOMIC DNA]</scope>
    <source>
        <strain evidence="8">ATCC 14822 / DSM 2638 / NCIMB 8403 / VKM B-1763</strain>
    </source>
</reference>
<dbReference type="HOGENOM" id="CLU_068238_0_0_7"/>
<dbReference type="Gene3D" id="3.60.21.10">
    <property type="match status" value="1"/>
</dbReference>
<evidence type="ECO:0000256" key="1">
    <source>
        <dbReference type="ARBA" id="ARBA00022723"/>
    </source>
</evidence>
<feature type="binding site" evidence="6">
    <location>
        <position position="8"/>
    </location>
    <ligand>
        <name>Fe cation</name>
        <dbReference type="ChEBI" id="CHEBI:24875"/>
        <label>1</label>
    </ligand>
</feature>
<dbReference type="eggNOG" id="COG1692">
    <property type="taxonomic scope" value="Bacteria"/>
</dbReference>
<dbReference type="RefSeq" id="WP_015853312.1">
    <property type="nucleotide sequence ID" value="NC_012881.1"/>
</dbReference>
<dbReference type="PANTHER" id="PTHR36303">
    <property type="entry name" value="2',3'-CYCLIC-NUCLEOTIDE 2'-PHOSPHODIESTERASE"/>
    <property type="match status" value="1"/>
</dbReference>
<organism evidence="7 8">
    <name type="scientific">Maridesulfovibrio salexigens (strain ATCC 14822 / DSM 2638 / NCIMB 8403 / VKM B-1763)</name>
    <name type="common">Desulfovibrio salexigens</name>
    <dbReference type="NCBI Taxonomy" id="526222"/>
    <lineage>
        <taxon>Bacteria</taxon>
        <taxon>Pseudomonadati</taxon>
        <taxon>Thermodesulfobacteriota</taxon>
        <taxon>Desulfovibrionia</taxon>
        <taxon>Desulfovibrionales</taxon>
        <taxon>Desulfovibrionaceae</taxon>
        <taxon>Maridesulfovibrio</taxon>
    </lineage>
</organism>
<keyword evidence="2" id="KW-0378">Hydrolase</keyword>
<evidence type="ECO:0000256" key="2">
    <source>
        <dbReference type="ARBA" id="ARBA00022801"/>
    </source>
</evidence>
<accession>C6BSP0</accession>
<feature type="binding site" evidence="6">
    <location>
        <position position="178"/>
    </location>
    <ligand>
        <name>Fe cation</name>
        <dbReference type="ChEBI" id="CHEBI:24875"/>
        <label>1</label>
    </ligand>
</feature>
<feature type="binding site" evidence="6">
    <location>
        <position position="39"/>
    </location>
    <ligand>
        <name>Fe cation</name>
        <dbReference type="ChEBI" id="CHEBI:24875"/>
        <label>1</label>
    </ligand>
</feature>
<dbReference type="PANTHER" id="PTHR36303:SF1">
    <property type="entry name" value="2',3'-CYCLIC-NUCLEOTIDE 2'-PHOSPHODIESTERASE"/>
    <property type="match status" value="1"/>
</dbReference>
<protein>
    <submittedName>
        <fullName evidence="7">Metallophosphoesterase</fullName>
    </submittedName>
</protein>
<gene>
    <name evidence="7" type="ordered locus">Desal_3448</name>
</gene>
<keyword evidence="8" id="KW-1185">Reference proteome</keyword>
<dbReference type="Proteomes" id="UP000002601">
    <property type="component" value="Chromosome"/>
</dbReference>
<dbReference type="PIRSF" id="PIRSF004789">
    <property type="entry name" value="DR1281"/>
    <property type="match status" value="1"/>
</dbReference>
<evidence type="ECO:0000256" key="4">
    <source>
        <dbReference type="ARBA" id="ARBA00061401"/>
    </source>
</evidence>
<feature type="binding site" evidence="6">
    <location>
        <position position="39"/>
    </location>
    <ligand>
        <name>Fe cation</name>
        <dbReference type="ChEBI" id="CHEBI:24875"/>
        <label>2</label>
    </ligand>
</feature>
<dbReference type="SUPFAM" id="SSF56300">
    <property type="entry name" value="Metallo-dependent phosphatases"/>
    <property type="match status" value="1"/>
</dbReference>
<dbReference type="InterPro" id="IPR005235">
    <property type="entry name" value="YmdB-like"/>
</dbReference>
<evidence type="ECO:0000256" key="6">
    <source>
        <dbReference type="PIRSR" id="PIRSR004789-51"/>
    </source>
</evidence>
<comment type="similarity">
    <text evidence="4">Belongs to the YmdB-like family.</text>
</comment>
<feature type="active site" description="Proton donor" evidence="5">
    <location>
        <position position="68"/>
    </location>
</feature>
<dbReference type="InterPro" id="IPR029052">
    <property type="entry name" value="Metallo-depent_PP-like"/>
</dbReference>
<dbReference type="OrthoDB" id="9801109at2"/>
<evidence type="ECO:0000256" key="5">
    <source>
        <dbReference type="PIRSR" id="PIRSR004789-50"/>
    </source>
</evidence>
<dbReference type="GO" id="GO:0046872">
    <property type="term" value="F:metal ion binding"/>
    <property type="evidence" value="ECO:0007669"/>
    <property type="project" value="UniProtKB-KW"/>
</dbReference>
<dbReference type="CDD" id="cd07382">
    <property type="entry name" value="MPP_DR1281"/>
    <property type="match status" value="1"/>
</dbReference>
<sequence length="262" mass="28791">MRILFFGDIFGRPGRKGIAAKVKALREELDLDLIIANGENASQGIGLSIKNAQQLLDYGIDLLTSGNHIWKFSNIYSFLKTSDRIVRPANLPEGTRGRGWTSFEVRGEVPVAVINLQGRVFMDPVECPFKCADKILQEIDPEIKVILVDFHAEATSEKQSLGRYLDGRVSAMLGTHTHVQTNDARIFENGTGYITDAGMCGPVESCLGLSPNPVIKRFVTGLPQKWKVAGGPIELQGVLLEIDEETGRTVSIETYNSGRMTV</sequence>
<dbReference type="KEGG" id="dsa:Desal_3448"/>
<feature type="binding site" evidence="6">
    <location>
        <position position="40"/>
    </location>
    <ligand>
        <name>Fe cation</name>
        <dbReference type="ChEBI" id="CHEBI:24875"/>
        <label>1</label>
    </ligand>
</feature>
<dbReference type="AlphaFoldDB" id="C6BSP0"/>
<dbReference type="NCBIfam" id="TIGR00282">
    <property type="entry name" value="TIGR00282 family metallophosphoesterase"/>
    <property type="match status" value="1"/>
</dbReference>